<dbReference type="eggNOG" id="COG0179">
    <property type="taxonomic scope" value="Bacteria"/>
</dbReference>
<dbReference type="KEGG" id="alt:ambt_17940"/>
<evidence type="ECO:0000313" key="9">
    <source>
        <dbReference type="EMBL" id="AEF05087.1"/>
    </source>
</evidence>
<evidence type="ECO:0000256" key="3">
    <source>
        <dbReference type="ARBA" id="ARBA00051258"/>
    </source>
</evidence>
<feature type="domain" description="Fumarylacetoacetase-like C-terminal" evidence="8">
    <location>
        <begin position="97"/>
        <end position="305"/>
    </location>
</feature>
<protein>
    <submittedName>
        <fullName evidence="9">2-hydroxyhepta-2,4-diene-1,7-dioate isomerase</fullName>
    </submittedName>
</protein>
<evidence type="ECO:0000313" key="10">
    <source>
        <dbReference type="Proteomes" id="UP000000683"/>
    </source>
</evidence>
<dbReference type="AlphaFoldDB" id="F5Z5T2"/>
<dbReference type="Pfam" id="PF01557">
    <property type="entry name" value="FAA_hydrolase"/>
    <property type="match status" value="1"/>
</dbReference>
<dbReference type="GO" id="GO:0046872">
    <property type="term" value="F:metal ion binding"/>
    <property type="evidence" value="ECO:0007669"/>
    <property type="project" value="UniProtKB-KW"/>
</dbReference>
<keyword evidence="10" id="KW-1185">Reference proteome</keyword>
<dbReference type="InterPro" id="IPR011234">
    <property type="entry name" value="Fumarylacetoacetase-like_C"/>
</dbReference>
<comment type="catalytic activity">
    <reaction evidence="4">
        <text>(2E,4Z)-5-hydroxypenta-2,4-diene-1,2,5-tricarboxylate = (3E,5R)-5-carboxy-2-oxohept-3-enedioate</text>
        <dbReference type="Rhea" id="RHEA:18813"/>
        <dbReference type="ChEBI" id="CHEBI:47961"/>
        <dbReference type="ChEBI" id="CHEBI:87491"/>
        <dbReference type="EC" id="5.3.3.10"/>
    </reaction>
</comment>
<dbReference type="PANTHER" id="PTHR42796">
    <property type="entry name" value="FUMARYLACETOACETATE HYDROLASE DOMAIN-CONTAINING PROTEIN 2A-RELATED"/>
    <property type="match status" value="1"/>
</dbReference>
<dbReference type="HOGENOM" id="CLU_028458_3_0_6"/>
<name>F5Z5T2_ALTNA</name>
<dbReference type="GO" id="GO:0008704">
    <property type="term" value="F:5-carboxymethyl-2-hydroxymuconate delta-isomerase activity"/>
    <property type="evidence" value="ECO:0007669"/>
    <property type="project" value="UniProtKB-EC"/>
</dbReference>
<evidence type="ECO:0000259" key="8">
    <source>
        <dbReference type="Pfam" id="PF01557"/>
    </source>
</evidence>
<gene>
    <name evidence="9" type="ordered locus">ambt_17940</name>
</gene>
<comment type="similarity">
    <text evidence="1">Belongs to the FAH family.</text>
</comment>
<reference evidence="9 10" key="1">
    <citation type="journal article" date="2011" name="J. Bacteriol.">
        <title>Complete genome sequence of the polycyclic aromatic hydrocarbon-degrading bacterium Alteromonas sp. strain SN2.</title>
        <authorList>
            <person name="Jin H.M."/>
            <person name="Jeong H."/>
            <person name="Moon E.J."/>
            <person name="Math R.K."/>
            <person name="Lee K."/>
            <person name="Kim H.J."/>
            <person name="Jeon C.O."/>
            <person name="Oh T.K."/>
            <person name="Kim J.F."/>
        </authorList>
    </citation>
    <scope>NUCLEOTIDE SEQUENCE [LARGE SCALE GENOMIC DNA]</scope>
    <source>
        <strain evidence="10">JCM 17741 / KACC 18427 / KCTC 11700BP / SN2</strain>
    </source>
</reference>
<dbReference type="InterPro" id="IPR051121">
    <property type="entry name" value="FAH"/>
</dbReference>
<dbReference type="OrthoDB" id="9805307at2"/>
<evidence type="ECO:0000256" key="1">
    <source>
        <dbReference type="ARBA" id="ARBA00010211"/>
    </source>
</evidence>
<dbReference type="PANTHER" id="PTHR42796:SF4">
    <property type="entry name" value="FUMARYLACETOACETATE HYDROLASE DOMAIN-CONTAINING PROTEIN 2A"/>
    <property type="match status" value="1"/>
</dbReference>
<dbReference type="EMBL" id="CP002339">
    <property type="protein sequence ID" value="AEF05087.1"/>
    <property type="molecule type" value="Genomic_DNA"/>
</dbReference>
<dbReference type="FunFam" id="3.90.850.10:FF:000002">
    <property type="entry name" value="2-hydroxyhepta-2,4-diene-1,7-dioate isomerase"/>
    <property type="match status" value="1"/>
</dbReference>
<dbReference type="SUPFAM" id="SSF56529">
    <property type="entry name" value="FAH"/>
    <property type="match status" value="1"/>
</dbReference>
<accession>F5Z5T2</accession>
<sequence length="308" mass="33487">MSNEFYRLAVVQEPKTGESMVMVEQHELMLPLAVILEGNTQAKSWANASDIKPILEQWSKAEPLIQKAVIDGKSLFINKGLPASEVTYLPPLALPNKIVCIGVNYRDHIEEMKIPADQTYPYSFIKPASNTLRGSGSEVAIPNNVSMIDWEAELAVLIGKPARNVCASDALDYIAGYANFNDLSARDRYASRGSVGVDWVAMKGIDGFAPMGPYFVPSCFIDDPQKLSVRLTINGELKQNSSTDQMVFGVAEIIEHLSSVMTLEVGDVIATGTPAGTALGHLPVKWLVPGDIVSVEIEKLGALITYMT</sequence>
<organism evidence="9 10">
    <name type="scientific">Alteromonas naphthalenivorans</name>
    <dbReference type="NCBI Taxonomy" id="715451"/>
    <lineage>
        <taxon>Bacteria</taxon>
        <taxon>Pseudomonadati</taxon>
        <taxon>Pseudomonadota</taxon>
        <taxon>Gammaproteobacteria</taxon>
        <taxon>Alteromonadales</taxon>
        <taxon>Alteromonadaceae</taxon>
        <taxon>Alteromonas/Salinimonas group</taxon>
        <taxon>Alteromonas</taxon>
    </lineage>
</organism>
<proteinExistence type="inferred from homology"/>
<dbReference type="RefSeq" id="WP_013786001.1">
    <property type="nucleotide sequence ID" value="NC_015554.1"/>
</dbReference>
<comment type="pathway">
    <text evidence="6">Aromatic compound metabolism; 4-hydroxyphenylacetate degradation; pyruvate and succinate semialdehyde from 4-hydroxyphenylacetate: step 4/7.</text>
</comment>
<evidence type="ECO:0000256" key="4">
    <source>
        <dbReference type="ARBA" id="ARBA00052790"/>
    </source>
</evidence>
<evidence type="ECO:0000256" key="2">
    <source>
        <dbReference type="ARBA" id="ARBA00022723"/>
    </source>
</evidence>
<dbReference type="Proteomes" id="UP000000683">
    <property type="component" value="Chromosome"/>
</dbReference>
<keyword evidence="2" id="KW-0479">Metal-binding</keyword>
<comment type="catalytic activity">
    <reaction evidence="3">
        <text>(3E,5R)-5-carboxy-2-oxohept-3-enedioate + H(+) = (4Z)-2-oxohept-4-enedioate + CO2</text>
        <dbReference type="Rhea" id="RHEA:14397"/>
        <dbReference type="ChEBI" id="CHEBI:15378"/>
        <dbReference type="ChEBI" id="CHEBI:16526"/>
        <dbReference type="ChEBI" id="CHEBI:87491"/>
        <dbReference type="ChEBI" id="CHEBI:87507"/>
        <dbReference type="EC" id="4.1.1.68"/>
    </reaction>
</comment>
<dbReference type="GO" id="GO:0019752">
    <property type="term" value="P:carboxylic acid metabolic process"/>
    <property type="evidence" value="ECO:0007669"/>
    <property type="project" value="UniProtKB-ARBA"/>
</dbReference>
<dbReference type="GO" id="GO:0018800">
    <property type="term" value="F:5-oxopent-3-ene-1,2,5-tricarboxylate decarboxylase activity"/>
    <property type="evidence" value="ECO:0007669"/>
    <property type="project" value="UniProtKB-EC"/>
</dbReference>
<dbReference type="Gene3D" id="3.90.850.10">
    <property type="entry name" value="Fumarylacetoacetase-like, C-terminal domain"/>
    <property type="match status" value="1"/>
</dbReference>
<evidence type="ECO:0000256" key="5">
    <source>
        <dbReference type="ARBA" id="ARBA00057150"/>
    </source>
</evidence>
<dbReference type="InterPro" id="IPR036663">
    <property type="entry name" value="Fumarylacetoacetase_C_sf"/>
</dbReference>
<comment type="function">
    <text evidence="5">Decarboxylates OPET (5-oxo-pent-3-ene-1,2,5-tricarboxylic acid) into HHDD (2-hydroxy-hept-2,4-diene-1,7-dioate) and isomerizes it to OHED (2-oxo-hept-3-ene-1,7-dioate).</text>
</comment>
<keyword evidence="9" id="KW-0413">Isomerase</keyword>
<comment type="pathway">
    <text evidence="7">Aromatic compound metabolism; 4-hydroxyphenylacetate degradation; pyruvate and succinate semialdehyde from 4-hydroxyphenylacetate: step 5/7.</text>
</comment>
<evidence type="ECO:0000256" key="7">
    <source>
        <dbReference type="ARBA" id="ARBA00060680"/>
    </source>
</evidence>
<evidence type="ECO:0000256" key="6">
    <source>
        <dbReference type="ARBA" id="ARBA00060569"/>
    </source>
</evidence>